<dbReference type="Proteomes" id="UP000051248">
    <property type="component" value="Unassembled WGS sequence"/>
</dbReference>
<reference evidence="1 2" key="1">
    <citation type="journal article" date="2015" name="Genome Announc.">
        <title>Expanding the biotechnology potential of lactobacilli through comparative genomics of 213 strains and associated genera.</title>
        <authorList>
            <person name="Sun Z."/>
            <person name="Harris H.M."/>
            <person name="McCann A."/>
            <person name="Guo C."/>
            <person name="Argimon S."/>
            <person name="Zhang W."/>
            <person name="Yang X."/>
            <person name="Jeffery I.B."/>
            <person name="Cooney J.C."/>
            <person name="Kagawa T.F."/>
            <person name="Liu W."/>
            <person name="Song Y."/>
            <person name="Salvetti E."/>
            <person name="Wrobel A."/>
            <person name="Rasinkangas P."/>
            <person name="Parkhill J."/>
            <person name="Rea M.C."/>
            <person name="O'Sullivan O."/>
            <person name="Ritari J."/>
            <person name="Douillard F.P."/>
            <person name="Paul Ross R."/>
            <person name="Yang R."/>
            <person name="Briner A.E."/>
            <person name="Felis G.E."/>
            <person name="de Vos W.M."/>
            <person name="Barrangou R."/>
            <person name="Klaenhammer T.R."/>
            <person name="Caufield P.W."/>
            <person name="Cui Y."/>
            <person name="Zhang H."/>
            <person name="O'Toole P.W."/>
        </authorList>
    </citation>
    <scope>NUCLEOTIDE SEQUENCE [LARGE SCALE GENOMIC DNA]</scope>
    <source>
        <strain evidence="1 2">DSM 19682</strain>
    </source>
</reference>
<evidence type="ECO:0000313" key="1">
    <source>
        <dbReference type="EMBL" id="KRK78785.1"/>
    </source>
</evidence>
<dbReference type="RefSeq" id="WP_025024696.1">
    <property type="nucleotide sequence ID" value="NZ_AZDZ01000022.1"/>
</dbReference>
<evidence type="ECO:0000313" key="2">
    <source>
        <dbReference type="Proteomes" id="UP000051248"/>
    </source>
</evidence>
<dbReference type="AlphaFoldDB" id="A0A0R1KED2"/>
<dbReference type="EMBL" id="AZDZ01000022">
    <property type="protein sequence ID" value="KRK78785.1"/>
    <property type="molecule type" value="Genomic_DNA"/>
</dbReference>
<dbReference type="eggNOG" id="ENOG502ZRR2">
    <property type="taxonomic scope" value="Bacteria"/>
</dbReference>
<proteinExistence type="predicted"/>
<protein>
    <submittedName>
        <fullName evidence="1">Uncharacterized protein</fullName>
    </submittedName>
</protein>
<organism evidence="1 2">
    <name type="scientific">Companilactobacillus nodensis DSM 19682 = JCM 14932 = NBRC 107160</name>
    <dbReference type="NCBI Taxonomy" id="1423775"/>
    <lineage>
        <taxon>Bacteria</taxon>
        <taxon>Bacillati</taxon>
        <taxon>Bacillota</taxon>
        <taxon>Bacilli</taxon>
        <taxon>Lactobacillales</taxon>
        <taxon>Lactobacillaceae</taxon>
        <taxon>Companilactobacillus</taxon>
    </lineage>
</organism>
<name>A0A0R1KED2_9LACO</name>
<sequence>MDDVVFTVEFDGTDSNERANELLSKNWKLLHVGTKCVDIIDSTNQVDYETSYVLGANKEQYETYKNEIAESEAKFKKEFGE</sequence>
<keyword evidence="2" id="KW-1185">Reference proteome</keyword>
<accession>A0A0R1KED2</accession>
<gene>
    <name evidence="1" type="ORF">FD03_GL002567</name>
</gene>
<comment type="caution">
    <text evidence="1">The sequence shown here is derived from an EMBL/GenBank/DDBJ whole genome shotgun (WGS) entry which is preliminary data.</text>
</comment>
<dbReference type="OrthoDB" id="2300497at2"/>
<dbReference type="PATRIC" id="fig|1423775.4.peg.2611"/>